<reference evidence="1 2" key="1">
    <citation type="submission" date="2007-06" db="EMBL/GenBank/DDBJ databases">
        <authorList>
            <person name="Shimkets L."/>
            <person name="Ferriera S."/>
            <person name="Johnson J."/>
            <person name="Kravitz S."/>
            <person name="Beeson K."/>
            <person name="Sutton G."/>
            <person name="Rogers Y.-H."/>
            <person name="Friedman R."/>
            <person name="Frazier M."/>
            <person name="Venter J.C."/>
        </authorList>
    </citation>
    <scope>NUCLEOTIDE SEQUENCE [LARGE SCALE GENOMIC DNA]</scope>
    <source>
        <strain evidence="1 2">SIR-1</strain>
    </source>
</reference>
<dbReference type="RefSeq" id="WP_006974302.1">
    <property type="nucleotide sequence ID" value="NZ_ABCS01000063.1"/>
</dbReference>
<name>A6GC61_9BACT</name>
<sequence>MSDHDELTPLLARPELLLSRRSAVVGVAATTVLSAGTMGCKPCFSPVRPKPPTTQKPGPRTITVRLTIREGKFRELRALLDGDLDPFEVPAAGIHYARLFTTDQRSLFVMVIYDRYEQSIRMLSDNAAGVDPIFELCEGYPPGGAADTPALNQWIWDNKICVELYYRAYNESQPVIRDALTLRENFLTFLQRSQGETGAELRALYEPFWNDPHLVVMLPKLALQRQGQKAADLDVTSKTLLRMEPIVGKGRVNPFTLLARVKPGELRKVQRTLRLGTWATIDLGLRPLENLPTLHFARVSIINGDQMLFASVYDGDFIQYVEDFGTRIAKEIDQVFGACIGYPLAGSQDVAQFKDFLRSHELQTNAFGGSYLNHTLLEIQSSLALADELECFRKRVDPDDPKLRKKLDRFLYENQLLLT</sequence>
<proteinExistence type="predicted"/>
<comment type="caution">
    <text evidence="1">The sequence shown here is derived from an EMBL/GenBank/DDBJ whole genome shotgun (WGS) entry which is preliminary data.</text>
</comment>
<gene>
    <name evidence="1" type="ORF">PPSIR1_23184</name>
</gene>
<dbReference type="AlphaFoldDB" id="A6GC61"/>
<dbReference type="EMBL" id="ABCS01000063">
    <property type="protein sequence ID" value="EDM76510.1"/>
    <property type="molecule type" value="Genomic_DNA"/>
</dbReference>
<dbReference type="Proteomes" id="UP000005801">
    <property type="component" value="Unassembled WGS sequence"/>
</dbReference>
<organism evidence="1 2">
    <name type="scientific">Plesiocystis pacifica SIR-1</name>
    <dbReference type="NCBI Taxonomy" id="391625"/>
    <lineage>
        <taxon>Bacteria</taxon>
        <taxon>Pseudomonadati</taxon>
        <taxon>Myxococcota</taxon>
        <taxon>Polyangia</taxon>
        <taxon>Nannocystales</taxon>
        <taxon>Nannocystaceae</taxon>
        <taxon>Plesiocystis</taxon>
    </lineage>
</organism>
<dbReference type="STRING" id="391625.PPSIR1_23184"/>
<accession>A6GC61</accession>
<keyword evidence="2" id="KW-1185">Reference proteome</keyword>
<dbReference type="OrthoDB" id="5489508at2"/>
<evidence type="ECO:0000313" key="2">
    <source>
        <dbReference type="Proteomes" id="UP000005801"/>
    </source>
</evidence>
<evidence type="ECO:0000313" key="1">
    <source>
        <dbReference type="EMBL" id="EDM76510.1"/>
    </source>
</evidence>
<protein>
    <submittedName>
        <fullName evidence="1">Uncharacterized protein</fullName>
    </submittedName>
</protein>